<evidence type="ECO:0000313" key="3">
    <source>
        <dbReference type="Proteomes" id="UP001157440"/>
    </source>
</evidence>
<gene>
    <name evidence="2" type="ORF">GCM10007890_02110</name>
</gene>
<reference evidence="3" key="1">
    <citation type="journal article" date="2019" name="Int. J. Syst. Evol. Microbiol.">
        <title>The Global Catalogue of Microorganisms (GCM) 10K type strain sequencing project: providing services to taxonomists for standard genome sequencing and annotation.</title>
        <authorList>
            <consortium name="The Broad Institute Genomics Platform"/>
            <consortium name="The Broad Institute Genome Sequencing Center for Infectious Disease"/>
            <person name="Wu L."/>
            <person name="Ma J."/>
        </authorList>
    </citation>
    <scope>NUCLEOTIDE SEQUENCE [LARGE SCALE GENOMIC DNA]</scope>
    <source>
        <strain evidence="3">NBRC 103632</strain>
    </source>
</reference>
<comment type="caution">
    <text evidence="2">The sequence shown here is derived from an EMBL/GenBank/DDBJ whole genome shotgun (WGS) entry which is preliminary data.</text>
</comment>
<keyword evidence="3" id="KW-1185">Reference proteome</keyword>
<proteinExistence type="predicted"/>
<evidence type="ECO:0000313" key="2">
    <source>
        <dbReference type="EMBL" id="GLS68199.1"/>
    </source>
</evidence>
<organism evidence="2 3">
    <name type="scientific">Methylobacterium tardum</name>
    <dbReference type="NCBI Taxonomy" id="374432"/>
    <lineage>
        <taxon>Bacteria</taxon>
        <taxon>Pseudomonadati</taxon>
        <taxon>Pseudomonadota</taxon>
        <taxon>Alphaproteobacteria</taxon>
        <taxon>Hyphomicrobiales</taxon>
        <taxon>Methylobacteriaceae</taxon>
        <taxon>Methylobacterium</taxon>
    </lineage>
</organism>
<feature type="region of interest" description="Disordered" evidence="1">
    <location>
        <begin position="20"/>
        <end position="55"/>
    </location>
</feature>
<evidence type="ECO:0000256" key="1">
    <source>
        <dbReference type="SAM" id="MobiDB-lite"/>
    </source>
</evidence>
<dbReference type="EMBL" id="BSPL01000004">
    <property type="protein sequence ID" value="GLS68199.1"/>
    <property type="molecule type" value="Genomic_DNA"/>
</dbReference>
<dbReference type="AlphaFoldDB" id="A0AA37WPH6"/>
<name>A0AA37WPH6_9HYPH</name>
<sequence>MALGLLRLLRRAELLAERASRPGRDLQPRERNQRQPELRLEHGGHARHHVLQPEPGLARHLPVRGGRQIIWSPVKDLDIGVEAFYTQIGVKNGCVIDVDKDPTAYSRVAQINAGGPVRTATQDSVSQMRFRVQRDF</sequence>
<dbReference type="Proteomes" id="UP001157440">
    <property type="component" value="Unassembled WGS sequence"/>
</dbReference>
<feature type="compositionally biased region" description="Basic and acidic residues" evidence="1">
    <location>
        <begin position="20"/>
        <end position="44"/>
    </location>
</feature>
<protein>
    <recommendedName>
        <fullName evidence="4">Porin</fullName>
    </recommendedName>
</protein>
<accession>A0AA37WPH6</accession>
<evidence type="ECO:0008006" key="4">
    <source>
        <dbReference type="Google" id="ProtNLM"/>
    </source>
</evidence>